<reference evidence="1" key="1">
    <citation type="journal article" date="2019" name="Sci. Rep.">
        <title>Draft genome of Tanacetum cinerariifolium, the natural source of mosquito coil.</title>
        <authorList>
            <person name="Yamashiro T."/>
            <person name="Shiraishi A."/>
            <person name="Satake H."/>
            <person name="Nakayama K."/>
        </authorList>
    </citation>
    <scope>NUCLEOTIDE SEQUENCE</scope>
</reference>
<evidence type="ECO:0000313" key="1">
    <source>
        <dbReference type="EMBL" id="GFA60897.1"/>
    </source>
</evidence>
<name>A0A699JZ66_TANCI</name>
<gene>
    <name evidence="1" type="ORF">Tci_632869</name>
</gene>
<proteinExistence type="predicted"/>
<organism evidence="1">
    <name type="scientific">Tanacetum cinerariifolium</name>
    <name type="common">Dalmatian daisy</name>
    <name type="synonym">Chrysanthemum cinerariifolium</name>
    <dbReference type="NCBI Taxonomy" id="118510"/>
    <lineage>
        <taxon>Eukaryota</taxon>
        <taxon>Viridiplantae</taxon>
        <taxon>Streptophyta</taxon>
        <taxon>Embryophyta</taxon>
        <taxon>Tracheophyta</taxon>
        <taxon>Spermatophyta</taxon>
        <taxon>Magnoliopsida</taxon>
        <taxon>eudicotyledons</taxon>
        <taxon>Gunneridae</taxon>
        <taxon>Pentapetalae</taxon>
        <taxon>asterids</taxon>
        <taxon>campanulids</taxon>
        <taxon>Asterales</taxon>
        <taxon>Asteraceae</taxon>
        <taxon>Asteroideae</taxon>
        <taxon>Anthemideae</taxon>
        <taxon>Anthemidinae</taxon>
        <taxon>Tanacetum</taxon>
    </lineage>
</organism>
<dbReference type="EMBL" id="BKCJ010454442">
    <property type="protein sequence ID" value="GFA60897.1"/>
    <property type="molecule type" value="Genomic_DNA"/>
</dbReference>
<dbReference type="AlphaFoldDB" id="A0A699JZ66"/>
<protein>
    <submittedName>
        <fullName evidence="1">Uncharacterized protein</fullName>
    </submittedName>
</protein>
<sequence length="75" mass="8658">MVIDNPCYEARFPGSFGMLSTHNHDNQGFLSILENPELKHAVKAYRYPQNTFFQSQDHTPNLLTCLLLDLQHLLL</sequence>
<comment type="caution">
    <text evidence="1">The sequence shown here is derived from an EMBL/GenBank/DDBJ whole genome shotgun (WGS) entry which is preliminary data.</text>
</comment>
<accession>A0A699JZ66</accession>